<evidence type="ECO:0000256" key="1">
    <source>
        <dbReference type="SAM" id="MobiDB-lite"/>
    </source>
</evidence>
<dbReference type="InterPro" id="IPR002789">
    <property type="entry name" value="HerA_central"/>
</dbReference>
<evidence type="ECO:0000313" key="4">
    <source>
        <dbReference type="Proteomes" id="UP000605848"/>
    </source>
</evidence>
<dbReference type="InterPro" id="IPR027417">
    <property type="entry name" value="P-loop_NTPase"/>
</dbReference>
<feature type="region of interest" description="Disordered" evidence="1">
    <location>
        <begin position="323"/>
        <end position="342"/>
    </location>
</feature>
<dbReference type="Pfam" id="PF01935">
    <property type="entry name" value="DUF87"/>
    <property type="match status" value="1"/>
</dbReference>
<dbReference type="PANTHER" id="PTHR42957:SF1">
    <property type="entry name" value="HELICASE MJ1565-RELATED"/>
    <property type="match status" value="1"/>
</dbReference>
<reference evidence="3" key="1">
    <citation type="submission" date="2021-01" db="EMBL/GenBank/DDBJ databases">
        <title>Microvirga sp.</title>
        <authorList>
            <person name="Kim M.K."/>
        </authorList>
    </citation>
    <scope>NUCLEOTIDE SEQUENCE</scope>
    <source>
        <strain evidence="3">5420S-16</strain>
    </source>
</reference>
<evidence type="ECO:0000313" key="3">
    <source>
        <dbReference type="EMBL" id="MBL0404165.1"/>
    </source>
</evidence>
<comment type="caution">
    <text evidence="3">The sequence shown here is derived from an EMBL/GenBank/DDBJ whole genome shotgun (WGS) entry which is preliminary data.</text>
</comment>
<proteinExistence type="predicted"/>
<sequence length="519" mass="56201">MKAGIDMGQVSSGGLSPAPGGQSALLDLEELLATRLLVQGNSGSGKSHLLRRLLEQSANLVQQAIIDPEGDFVTLADRFGHVVVDASRSEGDLQRIAARVRQHRVSVVLSLEGLDAEAQMRCAAAFLGGLFDAERDYWYPMLVVVDEAQLFAPAAAGDVSDEARKVSLGAMTNLMCRGRKRGLAGIIATQRLAKLAKNVAAEASNFLMGRTFLDIDMARAADLLGMERRQAEMFRDLERGHFVALGPALSRRPLPIRIGEVETSTRSGSFKLMPLPEQPKEEARDLIFKAGEDEPARPVMPRRAPPPPPAPSTNDLLAQLARTRPAAAPEPQAEETAQSKAEREAALNTILREIMDDPEAAFRSVAVLYQDFLVRCRIRRVAGEPLNLPAFRRRLAVARAGVDTATAEGSEWDRAVAFAGELTEDIQGIYLLIARAAMEGSPCPPDGEIARACGSRSPGRARRLIAYMESRNVVVTRNDPRGLRIIALPDLGWETAPGDPNAFEEPQGPAETRDLFAVG</sequence>
<evidence type="ECO:0000259" key="2">
    <source>
        <dbReference type="Pfam" id="PF01935"/>
    </source>
</evidence>
<dbReference type="Proteomes" id="UP000605848">
    <property type="component" value="Unassembled WGS sequence"/>
</dbReference>
<feature type="region of interest" description="Disordered" evidence="1">
    <location>
        <begin position="496"/>
        <end position="519"/>
    </location>
</feature>
<dbReference type="InterPro" id="IPR014588">
    <property type="entry name" value="ATPase_Atu1862_pred"/>
</dbReference>
<feature type="compositionally biased region" description="Low complexity" evidence="1">
    <location>
        <begin position="323"/>
        <end position="338"/>
    </location>
</feature>
<dbReference type="SUPFAM" id="SSF52540">
    <property type="entry name" value="P-loop containing nucleoside triphosphate hydrolases"/>
    <property type="match status" value="1"/>
</dbReference>
<feature type="region of interest" description="Disordered" evidence="1">
    <location>
        <begin position="292"/>
        <end position="315"/>
    </location>
</feature>
<protein>
    <submittedName>
        <fullName evidence="3">ATP-binding protein</fullName>
    </submittedName>
</protein>
<gene>
    <name evidence="3" type="ORF">JKG68_09325</name>
</gene>
<organism evidence="3 4">
    <name type="scientific">Microvirga aerilata</name>
    <dbReference type="NCBI Taxonomy" id="670292"/>
    <lineage>
        <taxon>Bacteria</taxon>
        <taxon>Pseudomonadati</taxon>
        <taxon>Pseudomonadota</taxon>
        <taxon>Alphaproteobacteria</taxon>
        <taxon>Hyphomicrobiales</taxon>
        <taxon>Methylobacteriaceae</taxon>
        <taxon>Microvirga</taxon>
    </lineage>
</organism>
<dbReference type="RefSeq" id="WP_202058552.1">
    <property type="nucleotide sequence ID" value="NZ_JAEQMY010000010.1"/>
</dbReference>
<dbReference type="InterPro" id="IPR008571">
    <property type="entry name" value="HerA-like"/>
</dbReference>
<dbReference type="Gene3D" id="3.40.50.300">
    <property type="entry name" value="P-loop containing nucleotide triphosphate hydrolases"/>
    <property type="match status" value="1"/>
</dbReference>
<keyword evidence="3" id="KW-0547">Nucleotide-binding</keyword>
<keyword evidence="3" id="KW-0067">ATP-binding</keyword>
<dbReference type="PANTHER" id="PTHR42957">
    <property type="entry name" value="HELICASE MJ1565-RELATED"/>
    <property type="match status" value="1"/>
</dbReference>
<keyword evidence="4" id="KW-1185">Reference proteome</keyword>
<dbReference type="PIRSF" id="PIRSF034081">
    <property type="entry name" value="ATPase_Atu1862"/>
    <property type="match status" value="1"/>
</dbReference>
<name>A0A936ZE90_9HYPH</name>
<accession>A0A936ZE90</accession>
<dbReference type="EMBL" id="JAEQMY010000010">
    <property type="protein sequence ID" value="MBL0404165.1"/>
    <property type="molecule type" value="Genomic_DNA"/>
</dbReference>
<dbReference type="AlphaFoldDB" id="A0A936ZE90"/>
<feature type="domain" description="Helicase HerA central" evidence="2">
    <location>
        <begin position="23"/>
        <end position="79"/>
    </location>
</feature>
<dbReference type="GO" id="GO:0005524">
    <property type="term" value="F:ATP binding"/>
    <property type="evidence" value="ECO:0007669"/>
    <property type="project" value="UniProtKB-KW"/>
</dbReference>